<feature type="region of interest" description="Disordered" evidence="2">
    <location>
        <begin position="110"/>
        <end position="129"/>
    </location>
</feature>
<evidence type="ECO:0000256" key="2">
    <source>
        <dbReference type="SAM" id="MobiDB-lite"/>
    </source>
</evidence>
<reference evidence="3" key="1">
    <citation type="journal article" date="2015" name="Nature">
        <title>Complex archaea that bridge the gap between prokaryotes and eukaryotes.</title>
        <authorList>
            <person name="Spang A."/>
            <person name="Saw J.H."/>
            <person name="Jorgensen S.L."/>
            <person name="Zaremba-Niedzwiedzka K."/>
            <person name="Martijn J."/>
            <person name="Lind A.E."/>
            <person name="van Eijk R."/>
            <person name="Schleper C."/>
            <person name="Guy L."/>
            <person name="Ettema T.J."/>
        </authorList>
    </citation>
    <scope>NUCLEOTIDE SEQUENCE</scope>
</reference>
<evidence type="ECO:0000313" key="3">
    <source>
        <dbReference type="EMBL" id="KKM02852.1"/>
    </source>
</evidence>
<organism evidence="3">
    <name type="scientific">marine sediment metagenome</name>
    <dbReference type="NCBI Taxonomy" id="412755"/>
    <lineage>
        <taxon>unclassified sequences</taxon>
        <taxon>metagenomes</taxon>
        <taxon>ecological metagenomes</taxon>
    </lineage>
</organism>
<feature type="compositionally biased region" description="Basic and acidic residues" evidence="2">
    <location>
        <begin position="119"/>
        <end position="129"/>
    </location>
</feature>
<dbReference type="AlphaFoldDB" id="A0A0F9HI99"/>
<keyword evidence="1" id="KW-0175">Coiled coil</keyword>
<dbReference type="EMBL" id="LAZR01016824">
    <property type="protein sequence ID" value="KKM02852.1"/>
    <property type="molecule type" value="Genomic_DNA"/>
</dbReference>
<gene>
    <name evidence="3" type="ORF">LCGC14_1780290</name>
</gene>
<evidence type="ECO:0000256" key="1">
    <source>
        <dbReference type="SAM" id="Coils"/>
    </source>
</evidence>
<comment type="caution">
    <text evidence="3">The sequence shown here is derived from an EMBL/GenBank/DDBJ whole genome shotgun (WGS) entry which is preliminary data.</text>
</comment>
<proteinExistence type="predicted"/>
<sequence length="129" mass="15516">MNTTNGNTLHDLLGGEDGIKAHRNAVDDCILESLETNRRQKMKVIDFWMRLAFARKETIDRLCCEKRQLERSISRVEQEWTRTEEDFAWEEDQFRTAWRAFDKRYNSYKQNSLSHRRQKDGCRNDSNRV</sequence>
<name>A0A0F9HI99_9ZZZZ</name>
<accession>A0A0F9HI99</accession>
<protein>
    <submittedName>
        <fullName evidence="3">Uncharacterized protein</fullName>
    </submittedName>
</protein>
<feature type="coiled-coil region" evidence="1">
    <location>
        <begin position="59"/>
        <end position="86"/>
    </location>
</feature>